<name>A0A084XW23_9PROT</name>
<dbReference type="Proteomes" id="UP000019812">
    <property type="component" value="Unassembled WGS sequence"/>
</dbReference>
<evidence type="ECO:0000313" key="2">
    <source>
        <dbReference type="Proteomes" id="UP000019812"/>
    </source>
</evidence>
<dbReference type="AlphaFoldDB" id="A0A084XW23"/>
<protein>
    <submittedName>
        <fullName evidence="1">Uncharacterized protein</fullName>
    </submittedName>
</protein>
<organism evidence="1 2">
    <name type="scientific">Candidatus Accumulibacter vicinus</name>
    <dbReference type="NCBI Taxonomy" id="2954382"/>
    <lineage>
        <taxon>Bacteria</taxon>
        <taxon>Pseudomonadati</taxon>
        <taxon>Pseudomonadota</taxon>
        <taxon>Betaproteobacteria</taxon>
        <taxon>Candidatus Accumulibacter</taxon>
    </lineage>
</organism>
<comment type="caution">
    <text evidence="1">The sequence shown here is derived from an EMBL/GenBank/DDBJ whole genome shotgun (WGS) entry which is preliminary data.</text>
</comment>
<dbReference type="EMBL" id="JDSS02000039">
    <property type="protein sequence ID" value="KFB66667.1"/>
    <property type="molecule type" value="Genomic_DNA"/>
</dbReference>
<proteinExistence type="predicted"/>
<accession>A0A084XW23</accession>
<gene>
    <name evidence="1" type="ORF">CAPSK01_004032</name>
</gene>
<sequence length="39" mass="3993">MYAVGDPPVVGGLALSTLTLADGQVLTGAFEYQEPKADP</sequence>
<evidence type="ECO:0000313" key="1">
    <source>
        <dbReference type="EMBL" id="KFB66667.1"/>
    </source>
</evidence>
<reference evidence="1 2" key="1">
    <citation type="submission" date="2014-07" db="EMBL/GenBank/DDBJ databases">
        <title>Expanding our view of genomic diversity in Candidatus Accumulibacter clades.</title>
        <authorList>
            <person name="Skennerton C.T."/>
            <person name="Barr J.J."/>
            <person name="Slater F.R."/>
            <person name="Bond P.L."/>
            <person name="Tyson G.W."/>
        </authorList>
    </citation>
    <scope>NUCLEOTIDE SEQUENCE [LARGE SCALE GENOMIC DNA]</scope>
    <source>
        <strain evidence="2">SK-01</strain>
    </source>
</reference>